<dbReference type="AlphaFoldDB" id="A0A256GDM3"/>
<protein>
    <submittedName>
        <fullName evidence="1">Uncharacterized protein</fullName>
    </submittedName>
</protein>
<accession>A0A256GDM3</accession>
<feature type="non-terminal residue" evidence="1">
    <location>
        <position position="34"/>
    </location>
</feature>
<gene>
    <name evidence="1" type="ORF">CEV34_5624</name>
</gene>
<reference evidence="1 2" key="1">
    <citation type="submission" date="2017-07" db="EMBL/GenBank/DDBJ databases">
        <title>Phylogenetic study on the rhizospheric bacterium Ochrobactrum sp. A44.</title>
        <authorList>
            <person name="Krzyzanowska D.M."/>
            <person name="Ossowicki A."/>
            <person name="Rajewska M."/>
            <person name="Maciag T."/>
            <person name="Kaczynski Z."/>
            <person name="Czerwicka M."/>
            <person name="Jafra S."/>
        </authorList>
    </citation>
    <scope>NUCLEOTIDE SEQUENCE [LARGE SCALE GENOMIC DNA]</scope>
    <source>
        <strain evidence="1 2">CCUG 30717</strain>
    </source>
</reference>
<evidence type="ECO:0000313" key="1">
    <source>
        <dbReference type="EMBL" id="OYR24996.1"/>
    </source>
</evidence>
<evidence type="ECO:0000313" key="2">
    <source>
        <dbReference type="Proteomes" id="UP000216188"/>
    </source>
</evidence>
<name>A0A256GDM3_9HYPH</name>
<organism evidence="1 2">
    <name type="scientific">Brucella pseudogrignonensis</name>
    <dbReference type="NCBI Taxonomy" id="419475"/>
    <lineage>
        <taxon>Bacteria</taxon>
        <taxon>Pseudomonadati</taxon>
        <taxon>Pseudomonadota</taxon>
        <taxon>Alphaproteobacteria</taxon>
        <taxon>Hyphomicrobiales</taxon>
        <taxon>Brucellaceae</taxon>
        <taxon>Brucella/Ochrobactrum group</taxon>
        <taxon>Brucella</taxon>
    </lineage>
</organism>
<comment type="caution">
    <text evidence="1">The sequence shown here is derived from an EMBL/GenBank/DDBJ whole genome shotgun (WGS) entry which is preliminary data.</text>
</comment>
<sequence>MDITPSTMRGLYTAISTAFNAQLGSTTTHYQTVA</sequence>
<dbReference type="EMBL" id="NNRM01000023">
    <property type="protein sequence ID" value="OYR24996.1"/>
    <property type="molecule type" value="Genomic_DNA"/>
</dbReference>
<dbReference type="Proteomes" id="UP000216188">
    <property type="component" value="Unassembled WGS sequence"/>
</dbReference>
<keyword evidence="2" id="KW-1185">Reference proteome</keyword>
<proteinExistence type="predicted"/>